<dbReference type="EMBL" id="AQQR01000002">
    <property type="protein sequence ID" value="OWU76026.1"/>
    <property type="molecule type" value="Genomic_DNA"/>
</dbReference>
<comment type="similarity">
    <text evidence="1">Belongs to the universal stress protein A family.</text>
</comment>
<evidence type="ECO:0000256" key="1">
    <source>
        <dbReference type="ARBA" id="ARBA00008791"/>
    </source>
</evidence>
<keyword evidence="4" id="KW-1185">Reference proteome</keyword>
<evidence type="ECO:0000313" key="3">
    <source>
        <dbReference type="EMBL" id="OWU76026.1"/>
    </source>
</evidence>
<evidence type="ECO:0000259" key="2">
    <source>
        <dbReference type="Pfam" id="PF00582"/>
    </source>
</evidence>
<dbReference type="InterPro" id="IPR006015">
    <property type="entry name" value="Universal_stress_UspA"/>
</dbReference>
<proteinExistence type="inferred from homology"/>
<dbReference type="Pfam" id="PF00582">
    <property type="entry name" value="Usp"/>
    <property type="match status" value="1"/>
</dbReference>
<dbReference type="SUPFAM" id="SSF52402">
    <property type="entry name" value="Adenine nucleotide alpha hydrolases-like"/>
    <property type="match status" value="1"/>
</dbReference>
<feature type="domain" description="UspA" evidence="2">
    <location>
        <begin position="1"/>
        <end position="147"/>
    </location>
</feature>
<protein>
    <submittedName>
        <fullName evidence="3">Universal stress protein</fullName>
    </submittedName>
</protein>
<organism evidence="3 4">
    <name type="scientific">Marinibacterium profundimaris</name>
    <dbReference type="NCBI Taxonomy" id="1679460"/>
    <lineage>
        <taxon>Bacteria</taxon>
        <taxon>Pseudomonadati</taxon>
        <taxon>Pseudomonadota</taxon>
        <taxon>Alphaproteobacteria</taxon>
        <taxon>Rhodobacterales</taxon>
        <taxon>Paracoccaceae</taxon>
        <taxon>Marinibacterium</taxon>
    </lineage>
</organism>
<dbReference type="OrthoDB" id="5186731at2"/>
<dbReference type="InterPro" id="IPR006016">
    <property type="entry name" value="UspA"/>
</dbReference>
<evidence type="ECO:0000313" key="4">
    <source>
        <dbReference type="Proteomes" id="UP000215377"/>
    </source>
</evidence>
<comment type="caution">
    <text evidence="3">The sequence shown here is derived from an EMBL/GenBank/DDBJ whole genome shotgun (WGS) entry which is preliminary data.</text>
</comment>
<name>A0A225NWC0_9RHOB</name>
<dbReference type="PANTHER" id="PTHR46268">
    <property type="entry name" value="STRESS RESPONSE PROTEIN NHAX"/>
    <property type="match status" value="1"/>
</dbReference>
<dbReference type="RefSeq" id="WP_088649220.1">
    <property type="nucleotide sequence ID" value="NZ_AQQR01000002.1"/>
</dbReference>
<dbReference type="Proteomes" id="UP000215377">
    <property type="component" value="Unassembled WGS sequence"/>
</dbReference>
<reference evidence="3 4" key="1">
    <citation type="submission" date="2013-04" db="EMBL/GenBank/DDBJ databases">
        <title>Oceanicola sp. 22II1-22F33 Genome Sequencing.</title>
        <authorList>
            <person name="Lai Q."/>
            <person name="Li G."/>
            <person name="Shao Z."/>
        </authorList>
    </citation>
    <scope>NUCLEOTIDE SEQUENCE [LARGE SCALE GENOMIC DNA]</scope>
    <source>
        <strain evidence="3 4">22II1-22F33</strain>
    </source>
</reference>
<dbReference type="PRINTS" id="PR01438">
    <property type="entry name" value="UNVRSLSTRESS"/>
</dbReference>
<dbReference type="AlphaFoldDB" id="A0A225NWC0"/>
<dbReference type="CDD" id="cd00293">
    <property type="entry name" value="USP-like"/>
    <property type="match status" value="1"/>
</dbReference>
<gene>
    <name evidence="3" type="ORF">ATO3_07590</name>
</gene>
<dbReference type="PANTHER" id="PTHR46268:SF6">
    <property type="entry name" value="UNIVERSAL STRESS PROTEIN UP12"/>
    <property type="match status" value="1"/>
</dbReference>
<dbReference type="InterPro" id="IPR014729">
    <property type="entry name" value="Rossmann-like_a/b/a_fold"/>
</dbReference>
<dbReference type="Gene3D" id="3.40.50.620">
    <property type="entry name" value="HUPs"/>
    <property type="match status" value="1"/>
</dbReference>
<accession>A0A225NWC0</accession>
<sequence length="149" mass="15567">MFETIVVGVDGSEASDKAIRIACDLAQKYGAELHMVHSPQPETAVYATAAVAGFPAVAEMPTQDELDKAGEEIMKLALGIAAECGQTSPQTHMLRGDPADELVDCAARVGSDLIVTGRRGLGNLAGLVLGSTSQRIMHHAKCAVLTVTH</sequence>